<evidence type="ECO:0000256" key="3">
    <source>
        <dbReference type="ARBA" id="ARBA00022801"/>
    </source>
</evidence>
<protein>
    <submittedName>
        <fullName evidence="6">Putative peptidase S49, ClpP/crotonase-like domain-containing protein</fullName>
    </submittedName>
</protein>
<dbReference type="PANTHER" id="PTHR33209">
    <property type="entry name" value="PROTEASE 4"/>
    <property type="match status" value="1"/>
</dbReference>
<accession>A0A396IQE8</accession>
<evidence type="ECO:0000256" key="2">
    <source>
        <dbReference type="ARBA" id="ARBA00022670"/>
    </source>
</evidence>
<dbReference type="AlphaFoldDB" id="A0A396IQE8"/>
<dbReference type="InterPro" id="IPR029045">
    <property type="entry name" value="ClpP/crotonase-like_dom_sf"/>
</dbReference>
<name>A0A396IQE8_MEDTR</name>
<organism evidence="6 7">
    <name type="scientific">Medicago truncatula</name>
    <name type="common">Barrel medic</name>
    <name type="synonym">Medicago tribuloides</name>
    <dbReference type="NCBI Taxonomy" id="3880"/>
    <lineage>
        <taxon>Eukaryota</taxon>
        <taxon>Viridiplantae</taxon>
        <taxon>Streptophyta</taxon>
        <taxon>Embryophyta</taxon>
        <taxon>Tracheophyta</taxon>
        <taxon>Spermatophyta</taxon>
        <taxon>Magnoliopsida</taxon>
        <taxon>eudicotyledons</taxon>
        <taxon>Gunneridae</taxon>
        <taxon>Pentapetalae</taxon>
        <taxon>rosids</taxon>
        <taxon>fabids</taxon>
        <taxon>Fabales</taxon>
        <taxon>Fabaceae</taxon>
        <taxon>Papilionoideae</taxon>
        <taxon>50 kb inversion clade</taxon>
        <taxon>NPAAA clade</taxon>
        <taxon>Hologalegina</taxon>
        <taxon>IRL clade</taxon>
        <taxon>Trifolieae</taxon>
        <taxon>Medicago</taxon>
    </lineage>
</organism>
<comment type="similarity">
    <text evidence="1">Belongs to the peptidase S49 family.</text>
</comment>
<evidence type="ECO:0000259" key="5">
    <source>
        <dbReference type="Pfam" id="PF01343"/>
    </source>
</evidence>
<keyword evidence="2" id="KW-0645">Protease</keyword>
<dbReference type="Proteomes" id="UP000265566">
    <property type="component" value="Chromosome 4"/>
</dbReference>
<evidence type="ECO:0000313" key="7">
    <source>
        <dbReference type="Proteomes" id="UP000265566"/>
    </source>
</evidence>
<dbReference type="EMBL" id="PSQE01000004">
    <property type="protein sequence ID" value="RHN65127.1"/>
    <property type="molecule type" value="Genomic_DNA"/>
</dbReference>
<dbReference type="GO" id="GO:0008236">
    <property type="term" value="F:serine-type peptidase activity"/>
    <property type="evidence" value="ECO:0007669"/>
    <property type="project" value="UniProtKB-KW"/>
</dbReference>
<reference evidence="7" key="1">
    <citation type="journal article" date="2018" name="Nat. Plants">
        <title>Whole-genome landscape of Medicago truncatula symbiotic genes.</title>
        <authorList>
            <person name="Pecrix Y."/>
            <person name="Staton S.E."/>
            <person name="Sallet E."/>
            <person name="Lelandais-Briere C."/>
            <person name="Moreau S."/>
            <person name="Carrere S."/>
            <person name="Blein T."/>
            <person name="Jardinaud M.F."/>
            <person name="Latrasse D."/>
            <person name="Zouine M."/>
            <person name="Zahm M."/>
            <person name="Kreplak J."/>
            <person name="Mayjonade B."/>
            <person name="Satge C."/>
            <person name="Perez M."/>
            <person name="Cauet S."/>
            <person name="Marande W."/>
            <person name="Chantry-Darmon C."/>
            <person name="Lopez-Roques C."/>
            <person name="Bouchez O."/>
            <person name="Berard A."/>
            <person name="Debelle F."/>
            <person name="Munos S."/>
            <person name="Bendahmane A."/>
            <person name="Berges H."/>
            <person name="Niebel A."/>
            <person name="Buitink J."/>
            <person name="Frugier F."/>
            <person name="Benhamed M."/>
            <person name="Crespi M."/>
            <person name="Gouzy J."/>
            <person name="Gamas P."/>
        </authorList>
    </citation>
    <scope>NUCLEOTIDE SEQUENCE [LARGE SCALE GENOMIC DNA]</scope>
    <source>
        <strain evidence="7">cv. Jemalong A17</strain>
    </source>
</reference>
<dbReference type="SUPFAM" id="SSF52096">
    <property type="entry name" value="ClpP/crotonase"/>
    <property type="match status" value="1"/>
</dbReference>
<evidence type="ECO:0000256" key="4">
    <source>
        <dbReference type="ARBA" id="ARBA00022825"/>
    </source>
</evidence>
<sequence length="98" mass="11165">MLKAAYDHRISAVYLRIDTLNCGWAKLDEIRRQILNFRKSGKLVVAYVTSIGVKEYYIACVCEEIYAPPSAYVSLFGFTLQATFYKGIYDNLGIEPQV</sequence>
<dbReference type="GO" id="GO:0006508">
    <property type="term" value="P:proteolysis"/>
    <property type="evidence" value="ECO:0007669"/>
    <property type="project" value="UniProtKB-KW"/>
</dbReference>
<dbReference type="Pfam" id="PF01343">
    <property type="entry name" value="Peptidase_S49"/>
    <property type="match status" value="1"/>
</dbReference>
<keyword evidence="4" id="KW-0720">Serine protease</keyword>
<feature type="domain" description="Peptidase S49" evidence="5">
    <location>
        <begin position="37"/>
        <end position="98"/>
    </location>
</feature>
<dbReference type="InterPro" id="IPR002142">
    <property type="entry name" value="Peptidase_S49"/>
</dbReference>
<dbReference type="PANTHER" id="PTHR33209:SF1">
    <property type="entry name" value="PEPTIDASE S49 DOMAIN-CONTAINING PROTEIN"/>
    <property type="match status" value="1"/>
</dbReference>
<keyword evidence="3" id="KW-0378">Hydrolase</keyword>
<comment type="caution">
    <text evidence="6">The sequence shown here is derived from an EMBL/GenBank/DDBJ whole genome shotgun (WGS) entry which is preliminary data.</text>
</comment>
<evidence type="ECO:0000313" key="6">
    <source>
        <dbReference type="EMBL" id="RHN65127.1"/>
    </source>
</evidence>
<dbReference type="Gene3D" id="3.90.226.10">
    <property type="entry name" value="2-enoyl-CoA Hydratase, Chain A, domain 1"/>
    <property type="match status" value="1"/>
</dbReference>
<evidence type="ECO:0000256" key="1">
    <source>
        <dbReference type="ARBA" id="ARBA00008683"/>
    </source>
</evidence>
<proteinExistence type="inferred from homology"/>
<dbReference type="Gramene" id="rna28029">
    <property type="protein sequence ID" value="RHN65127.1"/>
    <property type="gene ID" value="gene28029"/>
</dbReference>
<gene>
    <name evidence="6" type="ORF">MtrunA17_Chr4g0076571</name>
</gene>